<keyword evidence="5" id="KW-0862">Zinc</keyword>
<dbReference type="InterPro" id="IPR001915">
    <property type="entry name" value="Peptidase_M48"/>
</dbReference>
<dbReference type="AlphaFoldDB" id="A0A4Q7MXX1"/>
<evidence type="ECO:0000313" key="9">
    <source>
        <dbReference type="Proteomes" id="UP000293874"/>
    </source>
</evidence>
<keyword evidence="6" id="KW-0482">Metalloprotease</keyword>
<keyword evidence="4" id="KW-0378">Hydrolase</keyword>
<evidence type="ECO:0000256" key="4">
    <source>
        <dbReference type="ARBA" id="ARBA00022801"/>
    </source>
</evidence>
<keyword evidence="9" id="KW-1185">Reference proteome</keyword>
<dbReference type="Gene3D" id="3.30.2010.10">
    <property type="entry name" value="Metalloproteases ('zincins'), catalytic domain"/>
    <property type="match status" value="1"/>
</dbReference>
<protein>
    <submittedName>
        <fullName evidence="8">Peptidase M48-like protein</fullName>
    </submittedName>
</protein>
<dbReference type="Proteomes" id="UP000293874">
    <property type="component" value="Unassembled WGS sequence"/>
</dbReference>
<keyword evidence="2" id="KW-0645">Protease</keyword>
<gene>
    <name evidence="8" type="ORF">EV199_3883</name>
</gene>
<accession>A0A4Q7MXX1</accession>
<dbReference type="RefSeq" id="WP_130542436.1">
    <property type="nucleotide sequence ID" value="NZ_CP042431.1"/>
</dbReference>
<dbReference type="InterPro" id="IPR051156">
    <property type="entry name" value="Mito/Outer_Membr_Metalloprot"/>
</dbReference>
<organism evidence="8 9">
    <name type="scientific">Pseudobacter ginsenosidimutans</name>
    <dbReference type="NCBI Taxonomy" id="661488"/>
    <lineage>
        <taxon>Bacteria</taxon>
        <taxon>Pseudomonadati</taxon>
        <taxon>Bacteroidota</taxon>
        <taxon>Chitinophagia</taxon>
        <taxon>Chitinophagales</taxon>
        <taxon>Chitinophagaceae</taxon>
        <taxon>Pseudobacter</taxon>
    </lineage>
</organism>
<evidence type="ECO:0000259" key="7">
    <source>
        <dbReference type="Pfam" id="PF01435"/>
    </source>
</evidence>
<evidence type="ECO:0000313" key="8">
    <source>
        <dbReference type="EMBL" id="RZS71970.1"/>
    </source>
</evidence>
<evidence type="ECO:0000256" key="1">
    <source>
        <dbReference type="ARBA" id="ARBA00001947"/>
    </source>
</evidence>
<dbReference type="GO" id="GO:0004222">
    <property type="term" value="F:metalloendopeptidase activity"/>
    <property type="evidence" value="ECO:0007669"/>
    <property type="project" value="InterPro"/>
</dbReference>
<evidence type="ECO:0000256" key="2">
    <source>
        <dbReference type="ARBA" id="ARBA00022670"/>
    </source>
</evidence>
<name>A0A4Q7MXX1_9BACT</name>
<dbReference type="GO" id="GO:0051603">
    <property type="term" value="P:proteolysis involved in protein catabolic process"/>
    <property type="evidence" value="ECO:0007669"/>
    <property type="project" value="TreeGrafter"/>
</dbReference>
<dbReference type="OrthoDB" id="910748at2"/>
<dbReference type="GO" id="GO:0016020">
    <property type="term" value="C:membrane"/>
    <property type="evidence" value="ECO:0007669"/>
    <property type="project" value="TreeGrafter"/>
</dbReference>
<sequence>MRLFFLLVIVCSSPPCFSQSITYKPLNDDAAQIKSWDANMATQHKQLLDTLRNYYKADFKKIYENRYTDLKELTAKNRILTDSVANNYLQQLVKTIFINNPVISQQGYRIRFTRDYWPNAASMGEGTIIFNIGLFTKLQNESQVAFVLCHEIAHYHLRHSQNSIERYVNTINSKEYQEELRRIVKSEYQRGKQLESLAKSVTFNNRRHTREHESSADSMALELFRNTPFKTEEALSCLALLDSIDRDKYNIAPALDKIFNFPQYPFQKKWIQEEQSLFSAMAASSKEEKSKDRDSLKTHPDCAVRVKQLSEKVKQYSTGNKQIAPVDAVSFKQLQELFDYEIIAHCFNNDYVSRSFYYTLQLLHSRPNDPWLIANTGRCLNRMFQAQKNHELNKIVDLPSPWQEEKYNAVLQFIQRVRLMDFAAISYYFLQPHEKMENPSEDMLVALINSKINFNKPEEQSSLIALYNKLYPNGKTKF</sequence>
<comment type="cofactor">
    <cofactor evidence="1">
        <name>Zn(2+)</name>
        <dbReference type="ChEBI" id="CHEBI:29105"/>
    </cofactor>
</comment>
<dbReference type="EMBL" id="SGXA01000002">
    <property type="protein sequence ID" value="RZS71970.1"/>
    <property type="molecule type" value="Genomic_DNA"/>
</dbReference>
<evidence type="ECO:0000256" key="3">
    <source>
        <dbReference type="ARBA" id="ARBA00022723"/>
    </source>
</evidence>
<feature type="domain" description="Peptidase M48" evidence="7">
    <location>
        <begin position="86"/>
        <end position="311"/>
    </location>
</feature>
<evidence type="ECO:0000256" key="5">
    <source>
        <dbReference type="ARBA" id="ARBA00022833"/>
    </source>
</evidence>
<comment type="caution">
    <text evidence="8">The sequence shown here is derived from an EMBL/GenBank/DDBJ whole genome shotgun (WGS) entry which is preliminary data.</text>
</comment>
<dbReference type="PANTHER" id="PTHR22726:SF24">
    <property type="entry name" value="M48 FAMILY METALLOPEPTIDASE"/>
    <property type="match status" value="1"/>
</dbReference>
<dbReference type="CDD" id="cd07324">
    <property type="entry name" value="M48C_Oma1-like"/>
    <property type="match status" value="1"/>
</dbReference>
<reference evidence="8 9" key="1">
    <citation type="submission" date="2019-02" db="EMBL/GenBank/DDBJ databases">
        <title>Genomic Encyclopedia of Type Strains, Phase IV (KMG-IV): sequencing the most valuable type-strain genomes for metagenomic binning, comparative biology and taxonomic classification.</title>
        <authorList>
            <person name="Goeker M."/>
        </authorList>
    </citation>
    <scope>NUCLEOTIDE SEQUENCE [LARGE SCALE GENOMIC DNA]</scope>
    <source>
        <strain evidence="8 9">DSM 18116</strain>
    </source>
</reference>
<evidence type="ECO:0000256" key="6">
    <source>
        <dbReference type="ARBA" id="ARBA00023049"/>
    </source>
</evidence>
<dbReference type="GO" id="GO:0046872">
    <property type="term" value="F:metal ion binding"/>
    <property type="evidence" value="ECO:0007669"/>
    <property type="project" value="UniProtKB-KW"/>
</dbReference>
<dbReference type="PANTHER" id="PTHR22726">
    <property type="entry name" value="METALLOENDOPEPTIDASE OMA1"/>
    <property type="match status" value="1"/>
</dbReference>
<keyword evidence="3" id="KW-0479">Metal-binding</keyword>
<dbReference type="Pfam" id="PF01435">
    <property type="entry name" value="Peptidase_M48"/>
    <property type="match status" value="1"/>
</dbReference>
<proteinExistence type="predicted"/>